<dbReference type="Gene3D" id="3.30.200.20">
    <property type="entry name" value="Phosphorylase Kinase, domain 1"/>
    <property type="match status" value="1"/>
</dbReference>
<dbReference type="FunFam" id="1.10.510.10:FF:000571">
    <property type="entry name" value="Maternal embryonic leucine zipper kinase"/>
    <property type="match status" value="1"/>
</dbReference>
<dbReference type="EMBL" id="LAVV01013327">
    <property type="protein sequence ID" value="KNZ45738.1"/>
    <property type="molecule type" value="Genomic_DNA"/>
</dbReference>
<comment type="caution">
    <text evidence="10">The sequence shown here is derived from an EMBL/GenBank/DDBJ whole genome shotgun (WGS) entry which is preliminary data.</text>
</comment>
<dbReference type="SMART" id="SM00220">
    <property type="entry name" value="S_TKc"/>
    <property type="match status" value="1"/>
</dbReference>
<dbReference type="GO" id="GO:0004674">
    <property type="term" value="F:protein serine/threonine kinase activity"/>
    <property type="evidence" value="ECO:0007669"/>
    <property type="project" value="UniProtKB-KW"/>
</dbReference>
<evidence type="ECO:0000259" key="9">
    <source>
        <dbReference type="PROSITE" id="PS50011"/>
    </source>
</evidence>
<evidence type="ECO:0000256" key="6">
    <source>
        <dbReference type="ARBA" id="ARBA00022840"/>
    </source>
</evidence>
<feature type="compositionally biased region" description="Polar residues" evidence="8">
    <location>
        <begin position="155"/>
        <end position="169"/>
    </location>
</feature>
<feature type="compositionally biased region" description="Low complexity" evidence="8">
    <location>
        <begin position="122"/>
        <end position="146"/>
    </location>
</feature>
<dbReference type="InterPro" id="IPR008271">
    <property type="entry name" value="Ser/Thr_kinase_AS"/>
</dbReference>
<dbReference type="Pfam" id="PF00069">
    <property type="entry name" value="Pkinase"/>
    <property type="match status" value="1"/>
</dbReference>
<feature type="compositionally biased region" description="Low complexity" evidence="8">
    <location>
        <begin position="281"/>
        <end position="296"/>
    </location>
</feature>
<feature type="region of interest" description="Disordered" evidence="8">
    <location>
        <begin position="406"/>
        <end position="443"/>
    </location>
</feature>
<evidence type="ECO:0000313" key="10">
    <source>
        <dbReference type="EMBL" id="KNZ45738.1"/>
    </source>
</evidence>
<dbReference type="PANTHER" id="PTHR24346:SF82">
    <property type="entry name" value="KP78A-RELATED"/>
    <property type="match status" value="1"/>
</dbReference>
<evidence type="ECO:0000256" key="4">
    <source>
        <dbReference type="ARBA" id="ARBA00022741"/>
    </source>
</evidence>
<proteinExistence type="inferred from homology"/>
<evidence type="ECO:0000313" key="11">
    <source>
        <dbReference type="Proteomes" id="UP000037035"/>
    </source>
</evidence>
<protein>
    <submittedName>
        <fullName evidence="10">CAMK/CAMKL/KIN1 protein kinase</fullName>
    </submittedName>
</protein>
<dbReference type="InterPro" id="IPR011009">
    <property type="entry name" value="Kinase-like_dom_sf"/>
</dbReference>
<dbReference type="PROSITE" id="PS00107">
    <property type="entry name" value="PROTEIN_KINASE_ATP"/>
    <property type="match status" value="1"/>
</dbReference>
<feature type="compositionally biased region" description="Polar residues" evidence="8">
    <location>
        <begin position="319"/>
        <end position="352"/>
    </location>
</feature>
<keyword evidence="2" id="KW-0723">Serine/threonine-protein kinase</keyword>
<dbReference type="GO" id="GO:0035556">
    <property type="term" value="P:intracellular signal transduction"/>
    <property type="evidence" value="ECO:0007669"/>
    <property type="project" value="TreeGrafter"/>
</dbReference>
<evidence type="ECO:0000256" key="3">
    <source>
        <dbReference type="ARBA" id="ARBA00022679"/>
    </source>
</evidence>
<evidence type="ECO:0000256" key="7">
    <source>
        <dbReference type="PROSITE-ProRule" id="PRU10141"/>
    </source>
</evidence>
<dbReference type="Gene3D" id="1.10.510.10">
    <property type="entry name" value="Transferase(Phosphotransferase) domain 1"/>
    <property type="match status" value="1"/>
</dbReference>
<evidence type="ECO:0000256" key="5">
    <source>
        <dbReference type="ARBA" id="ARBA00022777"/>
    </source>
</evidence>
<feature type="compositionally biased region" description="Polar residues" evidence="8">
    <location>
        <begin position="255"/>
        <end position="280"/>
    </location>
</feature>
<reference evidence="10 11" key="1">
    <citation type="submission" date="2015-08" db="EMBL/GenBank/DDBJ databases">
        <title>Next Generation Sequencing and Analysis of the Genome of Puccinia sorghi L Schw, the Causal Agent of Maize Common Rust.</title>
        <authorList>
            <person name="Rochi L."/>
            <person name="Burguener G."/>
            <person name="Darino M."/>
            <person name="Turjanski A."/>
            <person name="Kreff E."/>
            <person name="Dieguez M.J."/>
            <person name="Sacco F."/>
        </authorList>
    </citation>
    <scope>NUCLEOTIDE SEQUENCE [LARGE SCALE GENOMIC DNA]</scope>
    <source>
        <strain evidence="10 11">RO10H11247</strain>
    </source>
</reference>
<feature type="compositionally biased region" description="Polar residues" evidence="8">
    <location>
        <begin position="297"/>
        <end position="312"/>
    </location>
</feature>
<dbReference type="PANTHER" id="PTHR24346">
    <property type="entry name" value="MAP/MICROTUBULE AFFINITY-REGULATING KINASE"/>
    <property type="match status" value="1"/>
</dbReference>
<dbReference type="SUPFAM" id="SSF56112">
    <property type="entry name" value="Protein kinase-like (PK-like)"/>
    <property type="match status" value="1"/>
</dbReference>
<dbReference type="VEuPathDB" id="FungiDB:VP01_784g6"/>
<dbReference type="GO" id="GO:0005737">
    <property type="term" value="C:cytoplasm"/>
    <property type="evidence" value="ECO:0007669"/>
    <property type="project" value="TreeGrafter"/>
</dbReference>
<keyword evidence="11" id="KW-1185">Reference proteome</keyword>
<dbReference type="GO" id="GO:0000226">
    <property type="term" value="P:microtubule cytoskeleton organization"/>
    <property type="evidence" value="ECO:0007669"/>
    <property type="project" value="TreeGrafter"/>
</dbReference>
<evidence type="ECO:0000256" key="1">
    <source>
        <dbReference type="ARBA" id="ARBA00010791"/>
    </source>
</evidence>
<feature type="compositionally biased region" description="Polar residues" evidence="8">
    <location>
        <begin position="204"/>
        <end position="224"/>
    </location>
</feature>
<dbReference type="GO" id="GO:0005524">
    <property type="term" value="F:ATP binding"/>
    <property type="evidence" value="ECO:0007669"/>
    <property type="project" value="UniProtKB-UniRule"/>
</dbReference>
<feature type="compositionally biased region" description="Pro residues" evidence="8">
    <location>
        <begin position="1"/>
        <end position="11"/>
    </location>
</feature>
<dbReference type="AlphaFoldDB" id="A0A0L6UAZ5"/>
<feature type="binding site" evidence="7">
    <location>
        <position position="397"/>
    </location>
    <ligand>
        <name>ATP</name>
        <dbReference type="ChEBI" id="CHEBI:30616"/>
    </ligand>
</feature>
<dbReference type="InterPro" id="IPR017441">
    <property type="entry name" value="Protein_kinase_ATP_BS"/>
</dbReference>
<feature type="domain" description="Protein kinase" evidence="9">
    <location>
        <begin position="368"/>
        <end position="631"/>
    </location>
</feature>
<keyword evidence="3" id="KW-0808">Transferase</keyword>
<feature type="compositionally biased region" description="Low complexity" evidence="8">
    <location>
        <begin position="25"/>
        <end position="43"/>
    </location>
</feature>
<keyword evidence="6 7" id="KW-0067">ATP-binding</keyword>
<comment type="similarity">
    <text evidence="1">Belongs to the protein kinase superfamily. CAMK Ser/Thr protein kinase family. NIM1 subfamily.</text>
</comment>
<dbReference type="PROSITE" id="PS50011">
    <property type="entry name" value="PROTEIN_KINASE_DOM"/>
    <property type="match status" value="1"/>
</dbReference>
<feature type="compositionally biased region" description="Polar residues" evidence="8">
    <location>
        <begin position="98"/>
        <end position="121"/>
    </location>
</feature>
<accession>A0A0L6UAZ5</accession>
<keyword evidence="4 7" id="KW-0547">Nucleotide-binding</keyword>
<feature type="region of interest" description="Disordered" evidence="8">
    <location>
        <begin position="1"/>
        <end position="352"/>
    </location>
</feature>
<evidence type="ECO:0000256" key="8">
    <source>
        <dbReference type="SAM" id="MobiDB-lite"/>
    </source>
</evidence>
<evidence type="ECO:0000256" key="2">
    <source>
        <dbReference type="ARBA" id="ARBA00022527"/>
    </source>
</evidence>
<keyword evidence="5 10" id="KW-0418">Kinase</keyword>
<dbReference type="Proteomes" id="UP000037035">
    <property type="component" value="Unassembled WGS sequence"/>
</dbReference>
<dbReference type="OrthoDB" id="193931at2759"/>
<organism evidence="10 11">
    <name type="scientific">Puccinia sorghi</name>
    <dbReference type="NCBI Taxonomy" id="27349"/>
    <lineage>
        <taxon>Eukaryota</taxon>
        <taxon>Fungi</taxon>
        <taxon>Dikarya</taxon>
        <taxon>Basidiomycota</taxon>
        <taxon>Pucciniomycotina</taxon>
        <taxon>Pucciniomycetes</taxon>
        <taxon>Pucciniales</taxon>
        <taxon>Pucciniaceae</taxon>
        <taxon>Puccinia</taxon>
    </lineage>
</organism>
<dbReference type="STRING" id="27349.A0A0L6UAZ5"/>
<feature type="compositionally biased region" description="Basic and acidic residues" evidence="8">
    <location>
        <begin position="44"/>
        <end position="55"/>
    </location>
</feature>
<gene>
    <name evidence="10" type="ORF">VP01_784g6</name>
</gene>
<name>A0A0L6UAZ5_9BASI</name>
<dbReference type="PROSITE" id="PS00108">
    <property type="entry name" value="PROTEIN_KINASE_ST"/>
    <property type="match status" value="1"/>
</dbReference>
<sequence>MEKPLTPPVPPINDQVSPTHPSPYPGSSSSPLLLPHPLNQHPHTSSEIDHIRSTQEEEDEETETLISSDLDSSSDLPHHPPSIISRSNSPSIHSQRSVSSQPNQSHQGSSPQLQHPSPKSLNNPQQQHSPASSSKPSSILPSSNPSLAQIEQLPSPDSSFQPTQSNSRLTVDHPLGKIDVSNDPPSQEHPTPLDPPQSLPSSPRIITTPKTSNHLTRSLDQPTLDNPPQPISSKPTTPTPPSPSLSNRHQDTHPSHPSNDQTSQTHSNSPTQPSDNQQAQRTLPILPLTISPPIRSANNTPRHSSSPTSNGKSPPPHPSSQLVSPASTLPPTDTTNPRRPSGSSHLSPTSLQFMQNMPGRSRRQLGEYTLGKTLGAGSMGKVKLAISSITGEKIAIKIIPRHTSLSAAQQQLEKDKNKENQSGPSTGRDKDQKHLPTPSPSFIEKAKNKDISKEIRTIREASIVLLLHHPYVCGMKSMLVYPHHYYMLFEYVNGGQMLDYIISHGRLRERAARKFARQMGSALEYCHANSIVHRDLKIENILISKTGNIKIIDFGLSNLFSPNSNLQTFCGSLYFAAPELLNAKVYIGPEVDVWSFGIVLFVLVCGKVPFDDQSMPALHAKIKRGQEGGGA</sequence>
<dbReference type="InterPro" id="IPR000719">
    <property type="entry name" value="Prot_kinase_dom"/>
</dbReference>
<feature type="compositionally biased region" description="Low complexity" evidence="8">
    <location>
        <begin position="64"/>
        <end position="97"/>
    </location>
</feature>